<organism evidence="1 2">
    <name type="scientific">Alligator mississippiensis</name>
    <name type="common">American alligator</name>
    <dbReference type="NCBI Taxonomy" id="8496"/>
    <lineage>
        <taxon>Eukaryota</taxon>
        <taxon>Metazoa</taxon>
        <taxon>Chordata</taxon>
        <taxon>Craniata</taxon>
        <taxon>Vertebrata</taxon>
        <taxon>Euteleostomi</taxon>
        <taxon>Archelosauria</taxon>
        <taxon>Archosauria</taxon>
        <taxon>Crocodylia</taxon>
        <taxon>Alligatoridae</taxon>
        <taxon>Alligatorinae</taxon>
        <taxon>Alligator</taxon>
    </lineage>
</organism>
<evidence type="ECO:0000313" key="2">
    <source>
        <dbReference type="Proteomes" id="UP000050525"/>
    </source>
</evidence>
<comment type="caution">
    <text evidence="1">The sequence shown here is derived from an EMBL/GenBank/DDBJ whole genome shotgun (WGS) entry which is preliminary data.</text>
</comment>
<name>A0A151N819_ALLMI</name>
<reference evidence="1 2" key="1">
    <citation type="journal article" date="2012" name="Genome Biol.">
        <title>Sequencing three crocodilian genomes to illuminate the evolution of archosaurs and amniotes.</title>
        <authorList>
            <person name="St John J.A."/>
            <person name="Braun E.L."/>
            <person name="Isberg S.R."/>
            <person name="Miles L.G."/>
            <person name="Chong A.Y."/>
            <person name="Gongora J."/>
            <person name="Dalzell P."/>
            <person name="Moran C."/>
            <person name="Bed'hom B."/>
            <person name="Abzhanov A."/>
            <person name="Burgess S.C."/>
            <person name="Cooksey A.M."/>
            <person name="Castoe T.A."/>
            <person name="Crawford N.G."/>
            <person name="Densmore L.D."/>
            <person name="Drew J.C."/>
            <person name="Edwards S.V."/>
            <person name="Faircloth B.C."/>
            <person name="Fujita M.K."/>
            <person name="Greenwold M.J."/>
            <person name="Hoffmann F.G."/>
            <person name="Howard J.M."/>
            <person name="Iguchi T."/>
            <person name="Janes D.E."/>
            <person name="Khan S.Y."/>
            <person name="Kohno S."/>
            <person name="de Koning A.J."/>
            <person name="Lance S.L."/>
            <person name="McCarthy F.M."/>
            <person name="McCormack J.E."/>
            <person name="Merchant M.E."/>
            <person name="Peterson D.G."/>
            <person name="Pollock D.D."/>
            <person name="Pourmand N."/>
            <person name="Raney B.J."/>
            <person name="Roessler K.A."/>
            <person name="Sanford J.R."/>
            <person name="Sawyer R.H."/>
            <person name="Schmidt C.J."/>
            <person name="Triplett E.W."/>
            <person name="Tuberville T.D."/>
            <person name="Venegas-Anaya M."/>
            <person name="Howard J.T."/>
            <person name="Jarvis E.D."/>
            <person name="Guillette L.J.Jr."/>
            <person name="Glenn T.C."/>
            <person name="Green R.E."/>
            <person name="Ray D.A."/>
        </authorList>
    </citation>
    <scope>NUCLEOTIDE SEQUENCE [LARGE SCALE GENOMIC DNA]</scope>
    <source>
        <strain evidence="1">KSC_2009_1</strain>
    </source>
</reference>
<dbReference type="Proteomes" id="UP000050525">
    <property type="component" value="Unassembled WGS sequence"/>
</dbReference>
<keyword evidence="2" id="KW-1185">Reference proteome</keyword>
<dbReference type="AlphaFoldDB" id="A0A151N819"/>
<protein>
    <submittedName>
        <fullName evidence="1">Uncharacterized protein</fullName>
    </submittedName>
</protein>
<proteinExistence type="predicted"/>
<sequence>MVKVSLQVVFVQWGNNSFLKKTCAEYRSPFFMTGKCFHGIFYDNAKYLRNGFKKAPGKLSHAKEMTLSATGSCSFFITKQINGLPDRRAAAAKKECNGGNVGDYQSLRKQPAG</sequence>
<gene>
    <name evidence="1" type="ORF">Y1Q_0009345</name>
</gene>
<accession>A0A151N819</accession>
<evidence type="ECO:0000313" key="1">
    <source>
        <dbReference type="EMBL" id="KYO32739.1"/>
    </source>
</evidence>
<dbReference type="EMBL" id="AKHW03003879">
    <property type="protein sequence ID" value="KYO32739.1"/>
    <property type="molecule type" value="Genomic_DNA"/>
</dbReference>